<feature type="compositionally biased region" description="Polar residues" evidence="2">
    <location>
        <begin position="100"/>
        <end position="118"/>
    </location>
</feature>
<feature type="transmembrane region" description="Helical" evidence="3">
    <location>
        <begin position="141"/>
        <end position="168"/>
    </location>
</feature>
<accession>R7VLD2</accession>
<keyword evidence="7" id="KW-1185">Reference proteome</keyword>
<dbReference type="Pfam" id="PF00059">
    <property type="entry name" value="Lectin_C"/>
    <property type="match status" value="1"/>
</dbReference>
<feature type="domain" description="C-type lectin" evidence="4">
    <location>
        <begin position="1"/>
        <end position="80"/>
    </location>
</feature>
<keyword evidence="3" id="KW-1133">Transmembrane helix</keyword>
<keyword evidence="3" id="KW-0472">Membrane</keyword>
<dbReference type="OrthoDB" id="6110379at2759"/>
<organism evidence="5">
    <name type="scientific">Capitella teleta</name>
    <name type="common">Polychaete worm</name>
    <dbReference type="NCBI Taxonomy" id="283909"/>
    <lineage>
        <taxon>Eukaryota</taxon>
        <taxon>Metazoa</taxon>
        <taxon>Spiralia</taxon>
        <taxon>Lophotrochozoa</taxon>
        <taxon>Annelida</taxon>
        <taxon>Polychaeta</taxon>
        <taxon>Sedentaria</taxon>
        <taxon>Scolecida</taxon>
        <taxon>Capitellidae</taxon>
        <taxon>Capitella</taxon>
    </lineage>
</organism>
<dbReference type="PROSITE" id="PS00615">
    <property type="entry name" value="C_TYPE_LECTIN_1"/>
    <property type="match status" value="1"/>
</dbReference>
<dbReference type="EnsemblMetazoa" id="CapteT187645">
    <property type="protein sequence ID" value="CapteP187645"/>
    <property type="gene ID" value="CapteG187645"/>
</dbReference>
<dbReference type="InterPro" id="IPR001304">
    <property type="entry name" value="C-type_lectin-like"/>
</dbReference>
<dbReference type="Proteomes" id="UP000014760">
    <property type="component" value="Unassembled WGS sequence"/>
</dbReference>
<reference evidence="7" key="1">
    <citation type="submission" date="2012-12" db="EMBL/GenBank/DDBJ databases">
        <authorList>
            <person name="Hellsten U."/>
            <person name="Grimwood J."/>
            <person name="Chapman J.A."/>
            <person name="Shapiro H."/>
            <person name="Aerts A."/>
            <person name="Otillar R.P."/>
            <person name="Terry A.Y."/>
            <person name="Boore J.L."/>
            <person name="Simakov O."/>
            <person name="Marletaz F."/>
            <person name="Cho S.-J."/>
            <person name="Edsinger-Gonzales E."/>
            <person name="Havlak P."/>
            <person name="Kuo D.-H."/>
            <person name="Larsson T."/>
            <person name="Lv J."/>
            <person name="Arendt D."/>
            <person name="Savage R."/>
            <person name="Osoegawa K."/>
            <person name="de Jong P."/>
            <person name="Lindberg D.R."/>
            <person name="Seaver E.C."/>
            <person name="Weisblat D.A."/>
            <person name="Putnam N.H."/>
            <person name="Grigoriev I.V."/>
            <person name="Rokhsar D.S."/>
        </authorList>
    </citation>
    <scope>NUCLEOTIDE SEQUENCE</scope>
    <source>
        <strain evidence="7">I ESC-2004</strain>
    </source>
</reference>
<sequence>MTSAWIGLYKPEDLLDMYNCDLSCRRQGWTWSGEAWINSNKMEPKWNQDEPSGGQSCARLEKTGEWFDKQCSNKYNYICEKPILHQTTPAAGMPDAPTTIEGNSESRQPQNTSETTSVEGECRPLTRFADLMALISECPDYLPLIIGAAVGGVLLGLLIACIAFIVLYR</sequence>
<dbReference type="PROSITE" id="PS50041">
    <property type="entry name" value="C_TYPE_LECTIN_2"/>
    <property type="match status" value="1"/>
</dbReference>
<dbReference type="SUPFAM" id="SSF56436">
    <property type="entry name" value="C-type lectin-like"/>
    <property type="match status" value="1"/>
</dbReference>
<evidence type="ECO:0000313" key="7">
    <source>
        <dbReference type="Proteomes" id="UP000014760"/>
    </source>
</evidence>
<evidence type="ECO:0000256" key="2">
    <source>
        <dbReference type="SAM" id="MobiDB-lite"/>
    </source>
</evidence>
<dbReference type="InterPro" id="IPR016187">
    <property type="entry name" value="CTDL_fold"/>
</dbReference>
<dbReference type="EMBL" id="KB292486">
    <property type="protein sequence ID" value="ELU17530.1"/>
    <property type="molecule type" value="Genomic_DNA"/>
</dbReference>
<keyword evidence="3" id="KW-0812">Transmembrane</keyword>
<keyword evidence="1" id="KW-1015">Disulfide bond</keyword>
<name>R7VLD2_CAPTE</name>
<evidence type="ECO:0000313" key="5">
    <source>
        <dbReference type="EMBL" id="ELU17530.1"/>
    </source>
</evidence>
<evidence type="ECO:0000256" key="3">
    <source>
        <dbReference type="SAM" id="Phobius"/>
    </source>
</evidence>
<protein>
    <recommendedName>
        <fullName evidence="4">C-type lectin domain-containing protein</fullName>
    </recommendedName>
</protein>
<dbReference type="AlphaFoldDB" id="R7VLD2"/>
<dbReference type="InterPro" id="IPR016186">
    <property type="entry name" value="C-type_lectin-like/link_sf"/>
</dbReference>
<dbReference type="EMBL" id="AMQN01035765">
    <property type="status" value="NOT_ANNOTATED_CDS"/>
    <property type="molecule type" value="Genomic_DNA"/>
</dbReference>
<evidence type="ECO:0000259" key="4">
    <source>
        <dbReference type="PROSITE" id="PS50041"/>
    </source>
</evidence>
<reference evidence="6" key="3">
    <citation type="submission" date="2015-06" db="UniProtKB">
        <authorList>
            <consortium name="EnsemblMetazoa"/>
        </authorList>
    </citation>
    <scope>IDENTIFICATION</scope>
</reference>
<gene>
    <name evidence="5" type="ORF">CAPTEDRAFT_187645</name>
</gene>
<dbReference type="InterPro" id="IPR018378">
    <property type="entry name" value="C-type_lectin_CS"/>
</dbReference>
<dbReference type="Gene3D" id="3.10.100.10">
    <property type="entry name" value="Mannose-Binding Protein A, subunit A"/>
    <property type="match status" value="1"/>
</dbReference>
<evidence type="ECO:0000313" key="6">
    <source>
        <dbReference type="EnsemblMetazoa" id="CapteP187645"/>
    </source>
</evidence>
<dbReference type="HOGENOM" id="CLU_1579979_0_0_1"/>
<reference evidence="5 7" key="2">
    <citation type="journal article" date="2013" name="Nature">
        <title>Insights into bilaterian evolution from three spiralian genomes.</title>
        <authorList>
            <person name="Simakov O."/>
            <person name="Marletaz F."/>
            <person name="Cho S.J."/>
            <person name="Edsinger-Gonzales E."/>
            <person name="Havlak P."/>
            <person name="Hellsten U."/>
            <person name="Kuo D.H."/>
            <person name="Larsson T."/>
            <person name="Lv J."/>
            <person name="Arendt D."/>
            <person name="Savage R."/>
            <person name="Osoegawa K."/>
            <person name="de Jong P."/>
            <person name="Grimwood J."/>
            <person name="Chapman J.A."/>
            <person name="Shapiro H."/>
            <person name="Aerts A."/>
            <person name="Otillar R.P."/>
            <person name="Terry A.Y."/>
            <person name="Boore J.L."/>
            <person name="Grigoriev I.V."/>
            <person name="Lindberg D.R."/>
            <person name="Seaver E.C."/>
            <person name="Weisblat D.A."/>
            <person name="Putnam N.H."/>
            <person name="Rokhsar D.S."/>
        </authorList>
    </citation>
    <scope>NUCLEOTIDE SEQUENCE</scope>
    <source>
        <strain evidence="5 7">I ESC-2004</strain>
    </source>
</reference>
<proteinExistence type="predicted"/>
<evidence type="ECO:0000256" key="1">
    <source>
        <dbReference type="ARBA" id="ARBA00023157"/>
    </source>
</evidence>
<feature type="region of interest" description="Disordered" evidence="2">
    <location>
        <begin position="88"/>
        <end position="119"/>
    </location>
</feature>